<keyword evidence="3" id="KW-1185">Reference proteome</keyword>
<reference evidence="2" key="1">
    <citation type="submission" date="2020-07" db="EMBL/GenBank/DDBJ databases">
        <title>Genome sequence and genetic diversity analysis of an under-domesticated orphan crop, white fonio (Digitaria exilis).</title>
        <authorList>
            <person name="Bennetzen J.L."/>
            <person name="Chen S."/>
            <person name="Ma X."/>
            <person name="Wang X."/>
            <person name="Yssel A.E.J."/>
            <person name="Chaluvadi S.R."/>
            <person name="Johnson M."/>
            <person name="Gangashetty P."/>
            <person name="Hamidou F."/>
            <person name="Sanogo M.D."/>
            <person name="Zwaenepoel A."/>
            <person name="Wallace J."/>
            <person name="Van De Peer Y."/>
            <person name="Van Deynze A."/>
        </authorList>
    </citation>
    <scope>NUCLEOTIDE SEQUENCE</scope>
    <source>
        <tissue evidence="2">Leaves</tissue>
    </source>
</reference>
<dbReference type="Pfam" id="PF00646">
    <property type="entry name" value="F-box"/>
    <property type="match status" value="1"/>
</dbReference>
<gene>
    <name evidence="2" type="ORF">HU200_023304</name>
</gene>
<organism evidence="2 3">
    <name type="scientific">Digitaria exilis</name>
    <dbReference type="NCBI Taxonomy" id="1010633"/>
    <lineage>
        <taxon>Eukaryota</taxon>
        <taxon>Viridiplantae</taxon>
        <taxon>Streptophyta</taxon>
        <taxon>Embryophyta</taxon>
        <taxon>Tracheophyta</taxon>
        <taxon>Spermatophyta</taxon>
        <taxon>Magnoliopsida</taxon>
        <taxon>Liliopsida</taxon>
        <taxon>Poales</taxon>
        <taxon>Poaceae</taxon>
        <taxon>PACMAD clade</taxon>
        <taxon>Panicoideae</taxon>
        <taxon>Panicodae</taxon>
        <taxon>Paniceae</taxon>
        <taxon>Anthephorinae</taxon>
        <taxon>Digitaria</taxon>
    </lineage>
</organism>
<dbReference type="OrthoDB" id="587254at2759"/>
<evidence type="ECO:0000313" key="3">
    <source>
        <dbReference type="Proteomes" id="UP000636709"/>
    </source>
</evidence>
<comment type="caution">
    <text evidence="2">The sequence shown here is derived from an EMBL/GenBank/DDBJ whole genome shotgun (WGS) entry which is preliminary data.</text>
</comment>
<dbReference type="Pfam" id="PF07734">
    <property type="entry name" value="FBA_1"/>
    <property type="match status" value="1"/>
</dbReference>
<dbReference type="Gene3D" id="1.20.1280.50">
    <property type="match status" value="1"/>
</dbReference>
<dbReference type="InterPro" id="IPR036047">
    <property type="entry name" value="F-box-like_dom_sf"/>
</dbReference>
<dbReference type="InterPro" id="IPR001810">
    <property type="entry name" value="F-box_dom"/>
</dbReference>
<dbReference type="CDD" id="cd22157">
    <property type="entry name" value="F-box_AtFBW1-like"/>
    <property type="match status" value="1"/>
</dbReference>
<sequence>MRAPSFGRKVPYVMAAQAQQGPSLTDDAVAEILARLPAICIARFRAVCKAWNALASHPSVDRVLAARRPTERDTTLWPCLWWVDDDDPRRHRVDAARIDRFRGRWHPDVHRTPPSPLAISLDGNDMAISTEAFRSWDGVLCTRVLPRRPDDSSANGYMLWNPLTNAYAVVAAPAPAGHGWIVGGYAHPVTGRFHLLHATDVAVPSDNLAARTTVRILRVGDVTGWREVSLPPSLSTMTMSGEKDRSVSLHGNLHWLVEQPGSGKKAAAVVLVFDTAKEQFRFMAAPERPGLDPTTARLRVVPRGNKQQLCVLALIKQQLPVALEVWVLDDYSSDHRRSWRLRETIGLDGTRLSRARFVAAAAVEVVEGVNEGEEVFVHHEDGIEAYSVRSKVWRRVSVGRRCAALLMYRESAIQPEISFCKALRGFHRGTASHGSIWHSPSTARPDGHSAMPCLGLNPGPWHGTDNGPARCWHGYGPIVALAALSPAWLPAPSLHSVTGRCPLTLVAGRQVPQVATAPSLPPSADVSQPAGAIVHRQEGRRPPPGVARRAARRVAARRGAAAESRQDGSVWDLMDLELKMKCLVLGTTALRGTAWLALVPHSASAVPGRHGPFGHV</sequence>
<dbReference type="EMBL" id="JACEFO010001687">
    <property type="protein sequence ID" value="KAF8720902.1"/>
    <property type="molecule type" value="Genomic_DNA"/>
</dbReference>
<evidence type="ECO:0000259" key="1">
    <source>
        <dbReference type="SMART" id="SM00256"/>
    </source>
</evidence>
<dbReference type="InterPro" id="IPR017451">
    <property type="entry name" value="F-box-assoc_interact_dom"/>
</dbReference>
<dbReference type="SMART" id="SM00256">
    <property type="entry name" value="FBOX"/>
    <property type="match status" value="1"/>
</dbReference>
<protein>
    <recommendedName>
        <fullName evidence="1">F-box domain-containing protein</fullName>
    </recommendedName>
</protein>
<feature type="domain" description="F-box" evidence="1">
    <location>
        <begin position="24"/>
        <end position="64"/>
    </location>
</feature>
<dbReference type="SUPFAM" id="SSF81383">
    <property type="entry name" value="F-box domain"/>
    <property type="match status" value="1"/>
</dbReference>
<dbReference type="InterPro" id="IPR006527">
    <property type="entry name" value="F-box-assoc_dom_typ1"/>
</dbReference>
<dbReference type="Proteomes" id="UP000636709">
    <property type="component" value="Unassembled WGS sequence"/>
</dbReference>
<accession>A0A835EWP3</accession>
<proteinExistence type="predicted"/>
<dbReference type="AlphaFoldDB" id="A0A835EWP3"/>
<dbReference type="InterPro" id="IPR050796">
    <property type="entry name" value="SCF_F-box_component"/>
</dbReference>
<name>A0A835EWP3_9POAL</name>
<dbReference type="PANTHER" id="PTHR31672">
    <property type="entry name" value="BNACNNG10540D PROTEIN"/>
    <property type="match status" value="1"/>
</dbReference>
<evidence type="ECO:0000313" key="2">
    <source>
        <dbReference type="EMBL" id="KAF8720902.1"/>
    </source>
</evidence>
<dbReference type="NCBIfam" id="TIGR01640">
    <property type="entry name" value="F_box_assoc_1"/>
    <property type="match status" value="1"/>
</dbReference>